<organism evidence="2 3">
    <name type="scientific">Vitrella brassicaformis (strain CCMP3155)</name>
    <dbReference type="NCBI Taxonomy" id="1169540"/>
    <lineage>
        <taxon>Eukaryota</taxon>
        <taxon>Sar</taxon>
        <taxon>Alveolata</taxon>
        <taxon>Colpodellida</taxon>
        <taxon>Vitrellaceae</taxon>
        <taxon>Vitrella</taxon>
    </lineage>
</organism>
<accession>A0A0G4GET8</accession>
<reference evidence="2 3" key="1">
    <citation type="submission" date="2014-11" db="EMBL/GenBank/DDBJ databases">
        <authorList>
            <person name="Zhu J."/>
            <person name="Qi W."/>
            <person name="Song R."/>
        </authorList>
    </citation>
    <scope>NUCLEOTIDE SEQUENCE [LARGE SCALE GENOMIC DNA]</scope>
</reference>
<dbReference type="InParanoid" id="A0A0G4GET8"/>
<dbReference type="Proteomes" id="UP000041254">
    <property type="component" value="Unassembled WGS sequence"/>
</dbReference>
<gene>
    <name evidence="2" type="ORF">Vbra_22734</name>
</gene>
<keyword evidence="3" id="KW-1185">Reference proteome</keyword>
<sequence length="717" mass="78783">MDVNQSVANARAVKDSLALLLDQDPATIAAQASSPEAWLVNHQLGSIAPLLSTLTSRLQQGGPSPTSTVAVDAHTATTDAAAAASGAAYTEPQARVVSGPSYRLVHQSGNPPPVNQGPACRRLSRDELAKVFGHLQPWELTRHRRPLGTPLFHQSAANYTHLVIDCKDDTARQMWETMPLAVALRWGERATNAREIKHRHPKWHDLWCRGTWVALVEGHSSGLAAIADKKRREREGGEGTADAEARDDDRRRSADESTLEVLAFEQVELDRSIRIPYPPPSWALPAAPSTSVRLPALKTVDNIPNPFLSARVGRKWRTPAVKTLITEGAEGGREWVEGAKALQVLDLAHDWDADDVAGVLSELPADGKSLQSLRTLRGIRLLVGTHADIDRLREVLVARGVRQSIRELEIDMRWMLSIGWTVERCQSVAQLIDAVADPEAVKKGVFKLSNDGTRGRIDAELLSLSSSGPAAAEKLIRDFAKKAGSVTYSGEDEAHPAAITDDTFPAAHTLQLLGHALADEAKKKRAVEIASHMPSLSRIDEGSAADDGVVLHAPVRDLWRWLERLHVELVRRGKERRLTLGLELSPSAFLEPLSDQQSPCLWGWDSPDKLPPIETVYVNIDGTSLPEDDDRHRENAKLKTFYRHVMAMLTSFNQKLKGHKRTEVRNISRVLGPDFERRFLDQQASLNFSGGAYEFSIANTSLTVERRDAAGQSNGSS</sequence>
<protein>
    <submittedName>
        <fullName evidence="2">Uncharacterized protein</fullName>
    </submittedName>
</protein>
<evidence type="ECO:0000313" key="2">
    <source>
        <dbReference type="EMBL" id="CEM27694.1"/>
    </source>
</evidence>
<dbReference type="PhylomeDB" id="A0A0G4GET8"/>
<feature type="region of interest" description="Disordered" evidence="1">
    <location>
        <begin position="227"/>
        <end position="255"/>
    </location>
</feature>
<evidence type="ECO:0000256" key="1">
    <source>
        <dbReference type="SAM" id="MobiDB-lite"/>
    </source>
</evidence>
<dbReference type="VEuPathDB" id="CryptoDB:Vbra_22734"/>
<dbReference type="OrthoDB" id="550575at2759"/>
<proteinExistence type="predicted"/>
<dbReference type="AlphaFoldDB" id="A0A0G4GET8"/>
<name>A0A0G4GET8_VITBC</name>
<evidence type="ECO:0000313" key="3">
    <source>
        <dbReference type="Proteomes" id="UP000041254"/>
    </source>
</evidence>
<dbReference type="EMBL" id="CDMY01000638">
    <property type="protein sequence ID" value="CEM27694.1"/>
    <property type="molecule type" value="Genomic_DNA"/>
</dbReference>